<reference evidence="2" key="2">
    <citation type="submission" date="2015-03" db="UniProtKB">
        <authorList>
            <consortium name="EnsemblPlants"/>
        </authorList>
    </citation>
    <scope>IDENTIFICATION</scope>
</reference>
<feature type="transmembrane region" description="Helical" evidence="1">
    <location>
        <begin position="64"/>
        <end position="84"/>
    </location>
</feature>
<dbReference type="HOGENOM" id="CLU_120192_4_0_1"/>
<sequence>MGCTGPTFAHRAPCDWLQRIGWSPPVMEVVCYFSFARHLYDMNENVFAFFLVLARDGWLLLHRMVTYDVVLFMQVNLFLLKWAFMRVKLLLLNEKMWEAGTKWKTPQSKFVTFETWEDSIKTENSERKTRR</sequence>
<reference evidence="2" key="1">
    <citation type="journal article" date="2009" name="Rice">
        <title>De Novo Next Generation Sequencing of Plant Genomes.</title>
        <authorList>
            <person name="Rounsley S."/>
            <person name="Marri P.R."/>
            <person name="Yu Y."/>
            <person name="He R."/>
            <person name="Sisneros N."/>
            <person name="Goicoechea J.L."/>
            <person name="Lee S.J."/>
            <person name="Angelova A."/>
            <person name="Kudrna D."/>
            <person name="Luo M."/>
            <person name="Affourtit J."/>
            <person name="Desany B."/>
            <person name="Knight J."/>
            <person name="Niazi F."/>
            <person name="Egholm M."/>
            <person name="Wing R.A."/>
        </authorList>
    </citation>
    <scope>NUCLEOTIDE SEQUENCE [LARGE SCALE GENOMIC DNA]</scope>
    <source>
        <strain evidence="2">cv. IRGC 105608</strain>
    </source>
</reference>
<proteinExistence type="predicted"/>
<dbReference type="AlphaFoldDB" id="A0A0D3GQJ4"/>
<name>A0A0D3GQJ4_9ORYZ</name>
<protein>
    <submittedName>
        <fullName evidence="2">Uncharacterized protein</fullName>
    </submittedName>
</protein>
<evidence type="ECO:0000256" key="1">
    <source>
        <dbReference type="SAM" id="Phobius"/>
    </source>
</evidence>
<keyword evidence="3" id="KW-1185">Reference proteome</keyword>
<dbReference type="EnsemblPlants" id="OBART07G13060.1">
    <property type="protein sequence ID" value="OBART07G13060.1"/>
    <property type="gene ID" value="OBART07G13060"/>
</dbReference>
<dbReference type="Proteomes" id="UP000026960">
    <property type="component" value="Chromosome 7"/>
</dbReference>
<organism evidence="2">
    <name type="scientific">Oryza barthii</name>
    <dbReference type="NCBI Taxonomy" id="65489"/>
    <lineage>
        <taxon>Eukaryota</taxon>
        <taxon>Viridiplantae</taxon>
        <taxon>Streptophyta</taxon>
        <taxon>Embryophyta</taxon>
        <taxon>Tracheophyta</taxon>
        <taxon>Spermatophyta</taxon>
        <taxon>Magnoliopsida</taxon>
        <taxon>Liliopsida</taxon>
        <taxon>Poales</taxon>
        <taxon>Poaceae</taxon>
        <taxon>BOP clade</taxon>
        <taxon>Oryzoideae</taxon>
        <taxon>Oryzeae</taxon>
        <taxon>Oryzinae</taxon>
        <taxon>Oryza</taxon>
    </lineage>
</organism>
<keyword evidence="1" id="KW-0812">Transmembrane</keyword>
<keyword evidence="1" id="KW-0472">Membrane</keyword>
<dbReference type="PaxDb" id="65489-OBART07G13060.1"/>
<evidence type="ECO:0000313" key="2">
    <source>
        <dbReference type="EnsemblPlants" id="OBART07G13060.1"/>
    </source>
</evidence>
<dbReference type="Gramene" id="OBART07G13060.1">
    <property type="protein sequence ID" value="OBART07G13060.1"/>
    <property type="gene ID" value="OBART07G13060"/>
</dbReference>
<accession>A0A0D3GQJ4</accession>
<evidence type="ECO:0000313" key="3">
    <source>
        <dbReference type="Proteomes" id="UP000026960"/>
    </source>
</evidence>
<keyword evidence="1" id="KW-1133">Transmembrane helix</keyword>